<dbReference type="Pfam" id="PF00610">
    <property type="entry name" value="DEP"/>
    <property type="match status" value="1"/>
</dbReference>
<dbReference type="InterPro" id="IPR000591">
    <property type="entry name" value="DEP_dom"/>
</dbReference>
<feature type="domain" description="PDZ" evidence="4">
    <location>
        <begin position="200"/>
        <end position="266"/>
    </location>
</feature>
<keyword evidence="1" id="KW-0378">Hydrolase</keyword>
<evidence type="ECO:0000259" key="5">
    <source>
        <dbReference type="PROSITE" id="PS50186"/>
    </source>
</evidence>
<dbReference type="GO" id="GO:0016316">
    <property type="term" value="F:phosphatidylinositol-3,4-bisphosphate 4-phosphatase activity"/>
    <property type="evidence" value="ECO:0007669"/>
    <property type="project" value="InterPro"/>
</dbReference>
<protein>
    <submittedName>
        <fullName evidence="6">Phosphatidylinositol 3,4,5-trisphosphate-dependent Rac exchanger 2 protein</fullName>
    </submittedName>
</protein>
<dbReference type="PANTHER" id="PTHR12187:SF11">
    <property type="entry name" value="PHOSPHATIDYLINOSITOL-3,4-BISPHOSPHATE 4-PHOSPHATASE"/>
    <property type="match status" value="1"/>
</dbReference>
<evidence type="ECO:0000256" key="2">
    <source>
        <dbReference type="ARBA" id="ARBA00023098"/>
    </source>
</evidence>
<dbReference type="Pfam" id="PF00595">
    <property type="entry name" value="PDZ"/>
    <property type="match status" value="1"/>
</dbReference>
<evidence type="ECO:0000313" key="6">
    <source>
        <dbReference type="EMBL" id="CAI8052003.1"/>
    </source>
</evidence>
<dbReference type="GO" id="GO:0005737">
    <property type="term" value="C:cytoplasm"/>
    <property type="evidence" value="ECO:0007669"/>
    <property type="project" value="TreeGrafter"/>
</dbReference>
<accession>A0AA35TPF8</accession>
<dbReference type="Gene3D" id="1.10.10.10">
    <property type="entry name" value="Winged helix-like DNA-binding domain superfamily/Winged helix DNA-binding domain"/>
    <property type="match status" value="1"/>
</dbReference>
<dbReference type="SUPFAM" id="SSF50156">
    <property type="entry name" value="PDZ domain-like"/>
    <property type="match status" value="1"/>
</dbReference>
<evidence type="ECO:0000256" key="3">
    <source>
        <dbReference type="SAM" id="MobiDB-lite"/>
    </source>
</evidence>
<dbReference type="SUPFAM" id="SSF46785">
    <property type="entry name" value="Winged helix' DNA-binding domain"/>
    <property type="match status" value="1"/>
</dbReference>
<sequence length="973" mass="105230">MYCRLHGLFDPIIRDHKGSVIGGALRNVLNAQKLIEWLLEEKDIVSRDEGVALGRQFVALGVLRHATDGQDFRDTSSLYRFTADDVLDATGRRGTQLGREFIAKQSQSCITLTVPYSREEGGYGVGLKDEPPLPVSVTSASPHAKWCGVTEGLTVVAINGHYLTSTFGHAHLNLSTLLTSVDLSAPPPLHLTVLSNTSETVRLCPTPTGGLGFHIRGSSPVVINGVDRGSAAADAGLVCGSCILRVGQQDVLRASHEAVVTAIKGSLEDSMDAAGGAAVEIKVSHSNMEHLVQYEYETGDHTHLQVYERTIESPYAFSLPAELLKTLGSEAGGVANDLEHSGVSASHVTKYISDLRNLAKTYNKTQRLLQGPRFPSYKPFGPTHSSTIEACPFNLHTSLMEVLSPSSSRPPPPSTSSTDAEDSCSAVVGVDTTSYLISTMACPCVPHLLSKSDISSLEECLGRYDMMQDMKNHVTGLKEAQRVLQGFVDDLGVCPAPEESPPPTESAGLLTVPSPPASDDLTPSSSPTLSRRARLSSFSNPLPSINLELEGLERKVEGLMGSLESELISKVISEISDIIKNKNPAAMLKEFKDTMRGSLKHVKTAASVSPGKKLAGAMETLIHNATTYTQEVLLLISLSLAACNNLTLLQTHDKLFSQCLVALATGFSHQLLAATRGQLNPEPEYGVSNEDISSAWLQLVASKGVLFHIESLLSEGQEIKLLQDLDFVARQLKSVSLHVVAMETTMEVKDPYPKVSVSGSRSALRLTFALQPHLFHSLPASLTSSRGVKVHPVLLNKGLLDILENSEAYLLEKAVNTASLQTIRSYYRQLRSFRLGRSVHRQTSEEKALAISETAQPLHALELLTQQLEVAVREPTRPGIGLLTVAAELATRMGAVRVCVCDTGVFRSGLACSLEQVMILVRSHQLPMRSMRLALDSIRKKGTFGELIGKNRVEISQSLPQNPPHLYRVPNSM</sequence>
<dbReference type="EMBL" id="CASHTH010003976">
    <property type="protein sequence ID" value="CAI8052003.1"/>
    <property type="molecule type" value="Genomic_DNA"/>
</dbReference>
<dbReference type="PROSITE" id="PS50106">
    <property type="entry name" value="PDZ"/>
    <property type="match status" value="1"/>
</dbReference>
<dbReference type="GO" id="GO:0035556">
    <property type="term" value="P:intracellular signal transduction"/>
    <property type="evidence" value="ECO:0007669"/>
    <property type="project" value="InterPro"/>
</dbReference>
<dbReference type="InterPro" id="IPR036388">
    <property type="entry name" value="WH-like_DNA-bd_sf"/>
</dbReference>
<proteinExistence type="predicted"/>
<dbReference type="SMART" id="SM00049">
    <property type="entry name" value="DEP"/>
    <property type="match status" value="1"/>
</dbReference>
<reference evidence="6" key="1">
    <citation type="submission" date="2023-03" db="EMBL/GenBank/DDBJ databases">
        <authorList>
            <person name="Steffen K."/>
            <person name="Cardenas P."/>
        </authorList>
    </citation>
    <scope>NUCLEOTIDE SEQUENCE</scope>
</reference>
<organism evidence="6 7">
    <name type="scientific">Geodia barretti</name>
    <name type="common">Barrett's horny sponge</name>
    <dbReference type="NCBI Taxonomy" id="519541"/>
    <lineage>
        <taxon>Eukaryota</taxon>
        <taxon>Metazoa</taxon>
        <taxon>Porifera</taxon>
        <taxon>Demospongiae</taxon>
        <taxon>Heteroscleromorpha</taxon>
        <taxon>Tetractinellida</taxon>
        <taxon>Astrophorina</taxon>
        <taxon>Geodiidae</taxon>
        <taxon>Geodia</taxon>
    </lineage>
</organism>
<dbReference type="InterPro" id="IPR036390">
    <property type="entry name" value="WH_DNA-bd_sf"/>
</dbReference>
<comment type="caution">
    <text evidence="6">The sequence shown here is derived from an EMBL/GenBank/DDBJ whole genome shotgun (WGS) entry which is preliminary data.</text>
</comment>
<keyword evidence="2" id="KW-0443">Lipid metabolism</keyword>
<feature type="domain" description="DEP" evidence="5">
    <location>
        <begin position="25"/>
        <end position="83"/>
    </location>
</feature>
<keyword evidence="7" id="KW-1185">Reference proteome</keyword>
<dbReference type="Gene3D" id="2.30.42.10">
    <property type="match status" value="1"/>
</dbReference>
<evidence type="ECO:0000313" key="7">
    <source>
        <dbReference type="Proteomes" id="UP001174909"/>
    </source>
</evidence>
<dbReference type="InterPro" id="IPR036034">
    <property type="entry name" value="PDZ_sf"/>
</dbReference>
<gene>
    <name evidence="6" type="ORF">GBAR_LOCUS28452</name>
</gene>
<dbReference type="AlphaFoldDB" id="A0AA35TPF8"/>
<dbReference type="InterPro" id="IPR001478">
    <property type="entry name" value="PDZ"/>
</dbReference>
<evidence type="ECO:0000256" key="1">
    <source>
        <dbReference type="ARBA" id="ARBA00022801"/>
    </source>
</evidence>
<dbReference type="Proteomes" id="UP001174909">
    <property type="component" value="Unassembled WGS sequence"/>
</dbReference>
<evidence type="ECO:0000259" key="4">
    <source>
        <dbReference type="PROSITE" id="PS50106"/>
    </source>
</evidence>
<dbReference type="PANTHER" id="PTHR12187">
    <property type="entry name" value="AGAP000124-PA"/>
    <property type="match status" value="1"/>
</dbReference>
<dbReference type="SMART" id="SM00228">
    <property type="entry name" value="PDZ"/>
    <property type="match status" value="2"/>
</dbReference>
<feature type="region of interest" description="Disordered" evidence="3">
    <location>
        <begin position="402"/>
        <end position="424"/>
    </location>
</feature>
<dbReference type="InterPro" id="IPR039034">
    <property type="entry name" value="INPP4"/>
</dbReference>
<name>A0AA35TPF8_GEOBA</name>
<feature type="region of interest" description="Disordered" evidence="3">
    <location>
        <begin position="494"/>
        <end position="535"/>
    </location>
</feature>
<dbReference type="PROSITE" id="PS50186">
    <property type="entry name" value="DEP"/>
    <property type="match status" value="1"/>
</dbReference>